<dbReference type="Pfam" id="PF00294">
    <property type="entry name" value="PfkB"/>
    <property type="match status" value="1"/>
</dbReference>
<dbReference type="SUPFAM" id="SSF53613">
    <property type="entry name" value="Ribokinase-like"/>
    <property type="match status" value="1"/>
</dbReference>
<accession>H2J5P4</accession>
<keyword evidence="5" id="KW-1185">Reference proteome</keyword>
<dbReference type="AlphaFoldDB" id="H2J5P4"/>
<dbReference type="GO" id="GO:0016301">
    <property type="term" value="F:kinase activity"/>
    <property type="evidence" value="ECO:0007669"/>
    <property type="project" value="UniProtKB-KW"/>
</dbReference>
<dbReference type="HOGENOM" id="CLU_094172_0_0_0"/>
<proteinExistence type="predicted"/>
<sequence length="245" mass="27997">MKIDVYGAIFYDIYIYGEEPHKSEILEFPGGSGFNISYTLYKLGNEVYFNGVIGNDFKGNFLKEKTPFKNIKEIKNQETAVFISKNDIPLAVKRKINDIEFSDFEKHGEVAVITSEISIKNIEKILALNYDYIFIDIGPRPFLINDISFSENVFILGNENEAKLFNKKIDIIKAGIRGVYYNNKLYPSNGKKAKYTTGLGDIFDAFFIDNYIKNFDIENSVYNAITAVEKVLDIPTPYQKIESCT</sequence>
<dbReference type="KEGG" id="mpz:Marpi_0589"/>
<dbReference type="PROSITE" id="PS00583">
    <property type="entry name" value="PFKB_KINASES_1"/>
    <property type="match status" value="1"/>
</dbReference>
<evidence type="ECO:0000313" key="4">
    <source>
        <dbReference type="EMBL" id="AEX85030.1"/>
    </source>
</evidence>
<evidence type="ECO:0000313" key="5">
    <source>
        <dbReference type="Proteomes" id="UP000007161"/>
    </source>
</evidence>
<name>H2J5P4_MARPK</name>
<protein>
    <submittedName>
        <fullName evidence="4">Sugar kinase, ribokinase</fullName>
    </submittedName>
</protein>
<gene>
    <name evidence="4" type="ordered locus">Marpi_0589</name>
</gene>
<evidence type="ECO:0000256" key="2">
    <source>
        <dbReference type="ARBA" id="ARBA00022777"/>
    </source>
</evidence>
<reference evidence="5" key="2">
    <citation type="submission" date="2012-01" db="EMBL/GenBank/DDBJ databases">
        <title>Complete sequence of chromosome of Marinitoga piezophila KA3.</title>
        <authorList>
            <person name="Lucas S."/>
            <person name="Han J."/>
            <person name="Lapidus A."/>
            <person name="Cheng J.-F."/>
            <person name="Goodwin L."/>
            <person name="Pitluck S."/>
            <person name="Peters L."/>
            <person name="Mikhailova N."/>
            <person name="Teshima H."/>
            <person name="Detter J.C."/>
            <person name="Han C."/>
            <person name="Tapia R."/>
            <person name="Land M."/>
            <person name="Hauser L."/>
            <person name="Kyrpides N."/>
            <person name="Ivanova N."/>
            <person name="Pagani I."/>
            <person name="Jebbar M."/>
            <person name="Vannier P."/>
            <person name="Oger P."/>
            <person name="Cario A."/>
            <person name="Bartlett D."/>
            <person name="Noll K.M."/>
            <person name="Woyke T."/>
        </authorList>
    </citation>
    <scope>NUCLEOTIDE SEQUENCE [LARGE SCALE GENOMIC DNA]</scope>
    <source>
        <strain evidence="5">DSM 14283 / JCM 11233 / KA3</strain>
    </source>
</reference>
<dbReference type="InterPro" id="IPR029056">
    <property type="entry name" value="Ribokinase-like"/>
</dbReference>
<reference evidence="4 5" key="1">
    <citation type="journal article" date="2012" name="J. Bacteriol.">
        <title>Complete Genome Sequence of the Thermophilic, Piezophilic, Heterotrophic Bacterium Marinitoga piezophila KA3.</title>
        <authorList>
            <person name="Lucas S."/>
            <person name="Han J."/>
            <person name="Lapidus A."/>
            <person name="Cheng J.F."/>
            <person name="Goodwin L.A."/>
            <person name="Pitluck S."/>
            <person name="Peters L."/>
            <person name="Mikhailova N."/>
            <person name="Teshima H."/>
            <person name="Detter J.C."/>
            <person name="Han C."/>
            <person name="Tapia R."/>
            <person name="Land M."/>
            <person name="Hauser L."/>
            <person name="Kyrpides N.C."/>
            <person name="Ivanova N."/>
            <person name="Pagani I."/>
            <person name="Vannier P."/>
            <person name="Oger P."/>
            <person name="Bartlett D.H."/>
            <person name="Noll K.M."/>
            <person name="Woyke T."/>
            <person name="Jebbar M."/>
        </authorList>
    </citation>
    <scope>NUCLEOTIDE SEQUENCE [LARGE SCALE GENOMIC DNA]</scope>
    <source>
        <strain evidence="5">DSM 14283 / JCM 11233 / KA3</strain>
    </source>
</reference>
<dbReference type="InterPro" id="IPR002173">
    <property type="entry name" value="Carboh/pur_kinase_PfkB_CS"/>
</dbReference>
<dbReference type="Proteomes" id="UP000007161">
    <property type="component" value="Chromosome"/>
</dbReference>
<organism evidence="4 5">
    <name type="scientific">Marinitoga piezophila (strain DSM 14283 / JCM 11233 / KA3)</name>
    <dbReference type="NCBI Taxonomy" id="443254"/>
    <lineage>
        <taxon>Bacteria</taxon>
        <taxon>Thermotogati</taxon>
        <taxon>Thermotogota</taxon>
        <taxon>Thermotogae</taxon>
        <taxon>Petrotogales</taxon>
        <taxon>Petrotogaceae</taxon>
        <taxon>Marinitoga</taxon>
    </lineage>
</organism>
<feature type="domain" description="Carbohydrate kinase PfkB" evidence="3">
    <location>
        <begin position="2"/>
        <end position="66"/>
    </location>
</feature>
<dbReference type="Gene3D" id="3.40.1190.20">
    <property type="match status" value="1"/>
</dbReference>
<dbReference type="EMBL" id="CP003257">
    <property type="protein sequence ID" value="AEX85030.1"/>
    <property type="molecule type" value="Genomic_DNA"/>
</dbReference>
<keyword evidence="2 4" id="KW-0418">Kinase</keyword>
<dbReference type="InterPro" id="IPR011611">
    <property type="entry name" value="PfkB_dom"/>
</dbReference>
<dbReference type="RefSeq" id="WP_014296102.1">
    <property type="nucleotide sequence ID" value="NC_016751.1"/>
</dbReference>
<evidence type="ECO:0000259" key="3">
    <source>
        <dbReference type="Pfam" id="PF00294"/>
    </source>
</evidence>
<keyword evidence="1" id="KW-0808">Transferase</keyword>
<dbReference type="STRING" id="443254.Marpi_0589"/>
<dbReference type="eggNOG" id="COG0524">
    <property type="taxonomic scope" value="Bacteria"/>
</dbReference>
<evidence type="ECO:0000256" key="1">
    <source>
        <dbReference type="ARBA" id="ARBA00022679"/>
    </source>
</evidence>
<dbReference type="OrthoDB" id="37222at2"/>